<gene>
    <name evidence="1" type="ORF">GR138_29920</name>
</gene>
<reference evidence="1 2" key="1">
    <citation type="submission" date="2019-12" db="EMBL/GenBank/DDBJ databases">
        <title>Shinella kummerowiae sp. nov., a symbiotic bacterium isolated from root nodules of the herbal legume Kummerowia stipulacea.</title>
        <authorList>
            <person name="Gao J."/>
        </authorList>
    </citation>
    <scope>NUCLEOTIDE SEQUENCE [LARGE SCALE GENOMIC DNA]</scope>
    <source>
        <strain evidence="1 2">CCBAU 25048</strain>
    </source>
</reference>
<keyword evidence="2" id="KW-1185">Reference proteome</keyword>
<evidence type="ECO:0000313" key="1">
    <source>
        <dbReference type="EMBL" id="MXN49415.1"/>
    </source>
</evidence>
<accession>A0A6N8SJY1</accession>
<dbReference type="AlphaFoldDB" id="A0A6N8SJY1"/>
<dbReference type="OrthoDB" id="7306312at2"/>
<organism evidence="1 2">
    <name type="scientific">Shinella kummerowiae</name>
    <dbReference type="NCBI Taxonomy" id="417745"/>
    <lineage>
        <taxon>Bacteria</taxon>
        <taxon>Pseudomonadati</taxon>
        <taxon>Pseudomonadota</taxon>
        <taxon>Alphaproteobacteria</taxon>
        <taxon>Hyphomicrobiales</taxon>
        <taxon>Rhizobiaceae</taxon>
        <taxon>Shinella</taxon>
    </lineage>
</organism>
<comment type="caution">
    <text evidence="1">The sequence shown here is derived from an EMBL/GenBank/DDBJ whole genome shotgun (WGS) entry which is preliminary data.</text>
</comment>
<dbReference type="EMBL" id="WUMK01000022">
    <property type="protein sequence ID" value="MXN49415.1"/>
    <property type="molecule type" value="Genomic_DNA"/>
</dbReference>
<evidence type="ECO:0000313" key="2">
    <source>
        <dbReference type="Proteomes" id="UP000435802"/>
    </source>
</evidence>
<proteinExistence type="predicted"/>
<dbReference type="Proteomes" id="UP000435802">
    <property type="component" value="Unassembled WGS sequence"/>
</dbReference>
<protein>
    <submittedName>
        <fullName evidence="1">Uncharacterized protein</fullName>
    </submittedName>
</protein>
<dbReference type="RefSeq" id="WP_160862894.1">
    <property type="nucleotide sequence ID" value="NZ_WUMK01000022.1"/>
</dbReference>
<sequence>MVDTEIPSITRRNLLSVAAASITASNAQHAGSTSLSLPDSKHSELVLLLWEEWFAAHKQSGELCRLQQGLETRLFELVRDLSENERDDARQAADKELGYSRACQAEAEATDREQALVNALWNTPARSIAGIIAKLHSVIEYEDPGDTMKMTPWPELRSILTDLVRFNERGRTI</sequence>
<name>A0A6N8SJY1_9HYPH</name>